<protein>
    <recommendedName>
        <fullName evidence="1">XdhC Rossmann domain-containing protein</fullName>
    </recommendedName>
</protein>
<keyword evidence="3" id="KW-1185">Reference proteome</keyword>
<reference evidence="2" key="2">
    <citation type="submission" date="2023-01" db="EMBL/GenBank/DDBJ databases">
        <title>Draft genome sequence of Sneathiella chinensis strain NBRC 103408.</title>
        <authorList>
            <person name="Sun Q."/>
            <person name="Mori K."/>
        </authorList>
    </citation>
    <scope>NUCLEOTIDE SEQUENCE</scope>
    <source>
        <strain evidence="2">NBRC 103408</strain>
    </source>
</reference>
<dbReference type="Gene3D" id="3.40.50.720">
    <property type="entry name" value="NAD(P)-binding Rossmann-like Domain"/>
    <property type="match status" value="1"/>
</dbReference>
<sequence>MDLALLEELQRAKAEKRQVVLATNLTNGHSKLMYPFEIKEENNIINAARSALQMDRPQEVETDEGPVFLNIFNPPLRLFVVGAVHIAQKLVPMAAAAGYDVTVIDPRRSFASDLRFPDVALDTRWPDEALSDLAPDRRSALVTLTHDAKLDDPALQAALRTDMFYIGALGSTRTRAKREDRLTEAGFSKTDMDRIHGPVGLDIGARNPAEIAISIMAELTLILRKGARHDL</sequence>
<proteinExistence type="predicted"/>
<dbReference type="Proteomes" id="UP001161409">
    <property type="component" value="Unassembled WGS sequence"/>
</dbReference>
<dbReference type="InterPro" id="IPR027051">
    <property type="entry name" value="XdhC_Rossmann_dom"/>
</dbReference>
<dbReference type="Pfam" id="PF13478">
    <property type="entry name" value="XdhC_C"/>
    <property type="match status" value="1"/>
</dbReference>
<dbReference type="InterPro" id="IPR052698">
    <property type="entry name" value="MoCofactor_Util/Proc"/>
</dbReference>
<evidence type="ECO:0000313" key="2">
    <source>
        <dbReference type="EMBL" id="GLQ07082.1"/>
    </source>
</evidence>
<dbReference type="RefSeq" id="WP_169561162.1">
    <property type="nucleotide sequence ID" value="NZ_BSNF01000008.1"/>
</dbReference>
<reference evidence="2" key="1">
    <citation type="journal article" date="2014" name="Int. J. Syst. Evol. Microbiol.">
        <title>Complete genome of a new Firmicutes species belonging to the dominant human colonic microbiota ('Ruminococcus bicirculans') reveals two chromosomes and a selective capacity to utilize plant glucans.</title>
        <authorList>
            <consortium name="NISC Comparative Sequencing Program"/>
            <person name="Wegmann U."/>
            <person name="Louis P."/>
            <person name="Goesmann A."/>
            <person name="Henrissat B."/>
            <person name="Duncan S.H."/>
            <person name="Flint H.J."/>
        </authorList>
    </citation>
    <scope>NUCLEOTIDE SEQUENCE</scope>
    <source>
        <strain evidence="2">NBRC 103408</strain>
    </source>
</reference>
<organism evidence="2 3">
    <name type="scientific">Sneathiella chinensis</name>
    <dbReference type="NCBI Taxonomy" id="349750"/>
    <lineage>
        <taxon>Bacteria</taxon>
        <taxon>Pseudomonadati</taxon>
        <taxon>Pseudomonadota</taxon>
        <taxon>Alphaproteobacteria</taxon>
        <taxon>Sneathiellales</taxon>
        <taxon>Sneathiellaceae</taxon>
        <taxon>Sneathiella</taxon>
    </lineage>
</organism>
<gene>
    <name evidence="2" type="ORF">GCM10007924_23030</name>
</gene>
<dbReference type="EMBL" id="BSNF01000008">
    <property type="protein sequence ID" value="GLQ07082.1"/>
    <property type="molecule type" value="Genomic_DNA"/>
</dbReference>
<accession>A0ABQ5U4I7</accession>
<dbReference type="PANTHER" id="PTHR30388:SF4">
    <property type="entry name" value="MOLYBDENUM COFACTOR INSERTION CHAPERONE PAOD"/>
    <property type="match status" value="1"/>
</dbReference>
<name>A0ABQ5U4I7_9PROT</name>
<dbReference type="PANTHER" id="PTHR30388">
    <property type="entry name" value="ALDEHYDE OXIDOREDUCTASE MOLYBDENUM COFACTOR ASSEMBLY PROTEIN"/>
    <property type="match status" value="1"/>
</dbReference>
<evidence type="ECO:0000313" key="3">
    <source>
        <dbReference type="Proteomes" id="UP001161409"/>
    </source>
</evidence>
<feature type="domain" description="XdhC Rossmann" evidence="1">
    <location>
        <begin position="78"/>
        <end position="219"/>
    </location>
</feature>
<comment type="caution">
    <text evidence="2">The sequence shown here is derived from an EMBL/GenBank/DDBJ whole genome shotgun (WGS) entry which is preliminary data.</text>
</comment>
<evidence type="ECO:0000259" key="1">
    <source>
        <dbReference type="Pfam" id="PF13478"/>
    </source>
</evidence>